<sequence length="318" mass="36171">MPNVTLFISCFFMFKNFRQRKIANMSNRKLFYDASDRNKSPILQVIKKVVSEKFESKNPVNVLEVGSGTGQHAVYFCKEIQKLLWQPSEIHHKNIDSIKAYLEESKLPNLKSPIELDAAADTPPIELDHQYDMLVSVNLVHITPWRCSEGLFRLAGKALRPDGVALTYGPYSVHGKITPESNVQFNRYLKIPLKLDVSADAISTSKLDHRYDMLVAINLIHVSPWKCSEGLFSLAGNVLCPKGVFLTYGAYSVHGKISPDSNVQFNKYLKSQNPEWGLRDTDDLENEARKNGLELETMFDMPANNKTLLWRRLHSTKL</sequence>
<organism evidence="2 3">
    <name type="scientific">Armadillidium nasatum</name>
    <dbReference type="NCBI Taxonomy" id="96803"/>
    <lineage>
        <taxon>Eukaryota</taxon>
        <taxon>Metazoa</taxon>
        <taxon>Ecdysozoa</taxon>
        <taxon>Arthropoda</taxon>
        <taxon>Crustacea</taxon>
        <taxon>Multicrustacea</taxon>
        <taxon>Malacostraca</taxon>
        <taxon>Eumalacostraca</taxon>
        <taxon>Peracarida</taxon>
        <taxon>Isopoda</taxon>
        <taxon>Oniscidea</taxon>
        <taxon>Crinocheta</taxon>
        <taxon>Armadillidiidae</taxon>
        <taxon>Armadillidium</taxon>
    </lineage>
</organism>
<protein>
    <recommendedName>
        <fullName evidence="4">Methyltransferase-like 26</fullName>
    </recommendedName>
</protein>
<gene>
    <name evidence="2" type="ORF">Anas_07795</name>
</gene>
<evidence type="ECO:0000256" key="1">
    <source>
        <dbReference type="ARBA" id="ARBA00008308"/>
    </source>
</evidence>
<evidence type="ECO:0000313" key="3">
    <source>
        <dbReference type="Proteomes" id="UP000326759"/>
    </source>
</evidence>
<dbReference type="Proteomes" id="UP000326759">
    <property type="component" value="Unassembled WGS sequence"/>
</dbReference>
<dbReference type="Gene3D" id="3.40.50.150">
    <property type="entry name" value="Vaccinia Virus protein VP39"/>
    <property type="match status" value="1"/>
</dbReference>
<comment type="caution">
    <text evidence="2">The sequence shown here is derived from an EMBL/GenBank/DDBJ whole genome shotgun (WGS) entry which is preliminary data.</text>
</comment>
<proteinExistence type="inferred from homology"/>
<dbReference type="EMBL" id="SEYY01008182">
    <property type="protein sequence ID" value="KAB7502242.1"/>
    <property type="molecule type" value="Genomic_DNA"/>
</dbReference>
<dbReference type="AlphaFoldDB" id="A0A5N5T6W5"/>
<dbReference type="Pfam" id="PF06080">
    <property type="entry name" value="DUF938"/>
    <property type="match status" value="1"/>
</dbReference>
<reference evidence="2 3" key="1">
    <citation type="journal article" date="2019" name="PLoS Biol.">
        <title>Sex chromosomes control vertical transmission of feminizing Wolbachia symbionts in an isopod.</title>
        <authorList>
            <person name="Becking T."/>
            <person name="Chebbi M.A."/>
            <person name="Giraud I."/>
            <person name="Moumen B."/>
            <person name="Laverre T."/>
            <person name="Caubet Y."/>
            <person name="Peccoud J."/>
            <person name="Gilbert C."/>
            <person name="Cordaux R."/>
        </authorList>
    </citation>
    <scope>NUCLEOTIDE SEQUENCE [LARGE SCALE GENOMIC DNA]</scope>
    <source>
        <strain evidence="2">ANa2</strain>
        <tissue evidence="2">Whole body excluding digestive tract and cuticle</tissue>
    </source>
</reference>
<name>A0A5N5T6W5_9CRUS</name>
<dbReference type="InterPro" id="IPR010342">
    <property type="entry name" value="DUF938"/>
</dbReference>
<evidence type="ECO:0000313" key="2">
    <source>
        <dbReference type="EMBL" id="KAB7502242.1"/>
    </source>
</evidence>
<dbReference type="OrthoDB" id="10258744at2759"/>
<dbReference type="SUPFAM" id="SSF53335">
    <property type="entry name" value="S-adenosyl-L-methionine-dependent methyltransferases"/>
    <property type="match status" value="2"/>
</dbReference>
<accession>A0A5N5T6W5</accession>
<dbReference type="PANTHER" id="PTHR20974">
    <property type="entry name" value="UPF0585 PROTEIN CG18661"/>
    <property type="match status" value="1"/>
</dbReference>
<evidence type="ECO:0008006" key="4">
    <source>
        <dbReference type="Google" id="ProtNLM"/>
    </source>
</evidence>
<dbReference type="PANTHER" id="PTHR20974:SF0">
    <property type="entry name" value="UPF0585 PROTEIN CG18661"/>
    <property type="match status" value="1"/>
</dbReference>
<keyword evidence="3" id="KW-1185">Reference proteome</keyword>
<dbReference type="InterPro" id="IPR029063">
    <property type="entry name" value="SAM-dependent_MTases_sf"/>
</dbReference>
<comment type="similarity">
    <text evidence="1">Belongs to the UPF0585 family.</text>
</comment>